<comment type="caution">
    <text evidence="5">The sequence shown here is derived from an EMBL/GenBank/DDBJ whole genome shotgun (WGS) entry which is preliminary data.</text>
</comment>
<dbReference type="InterPro" id="IPR023346">
    <property type="entry name" value="Lysozyme-like_dom_sf"/>
</dbReference>
<gene>
    <name evidence="5" type="ORF">FNX44_026155</name>
</gene>
<dbReference type="CDD" id="cd13925">
    <property type="entry name" value="RPF"/>
    <property type="match status" value="1"/>
</dbReference>
<feature type="non-terminal residue" evidence="5">
    <location>
        <position position="170"/>
    </location>
</feature>
<protein>
    <submittedName>
        <fullName evidence="5">Transglycosylase domain-containing protein</fullName>
    </submittedName>
</protein>
<feature type="region of interest" description="Disordered" evidence="3">
    <location>
        <begin position="126"/>
        <end position="170"/>
    </location>
</feature>
<evidence type="ECO:0000256" key="3">
    <source>
        <dbReference type="SAM" id="MobiDB-lite"/>
    </source>
</evidence>
<evidence type="ECO:0000313" key="6">
    <source>
        <dbReference type="Proteomes" id="UP000320857"/>
    </source>
</evidence>
<evidence type="ECO:0000313" key="5">
    <source>
        <dbReference type="EMBL" id="MQS05255.1"/>
    </source>
</evidence>
<feature type="domain" description="Resuscitation-promoting factor core lysozyme-like" evidence="4">
    <location>
        <begin position="44"/>
        <end position="116"/>
    </location>
</feature>
<keyword evidence="6" id="KW-1185">Reference proteome</keyword>
<dbReference type="EMBL" id="VJYK02000494">
    <property type="protein sequence ID" value="MQS05255.1"/>
    <property type="molecule type" value="Genomic_DNA"/>
</dbReference>
<dbReference type="GO" id="GO:0016787">
    <property type="term" value="F:hydrolase activity"/>
    <property type="evidence" value="ECO:0007669"/>
    <property type="project" value="UniProtKB-KW"/>
</dbReference>
<accession>A0A5P0YY82</accession>
<dbReference type="AlphaFoldDB" id="A0A5P0YY82"/>
<comment type="similarity">
    <text evidence="1">Belongs to the transglycosylase family. Rpf subfamily.</text>
</comment>
<name>A0A5P0YY82_9ACTN</name>
<reference evidence="5 6" key="1">
    <citation type="submission" date="2019-10" db="EMBL/GenBank/DDBJ databases">
        <title>Streptomyces sp. nov., a novel actinobacterium isolated from alkaline environment.</title>
        <authorList>
            <person name="Golinska P."/>
        </authorList>
    </citation>
    <scope>NUCLEOTIDE SEQUENCE [LARGE SCALE GENOMIC DNA]</scope>
    <source>
        <strain evidence="5 6">OF1</strain>
    </source>
</reference>
<keyword evidence="2" id="KW-0378">Hydrolase</keyword>
<organism evidence="5 6">
    <name type="scientific">Streptomyces alkaliterrae</name>
    <dbReference type="NCBI Taxonomy" id="2213162"/>
    <lineage>
        <taxon>Bacteria</taxon>
        <taxon>Bacillati</taxon>
        <taxon>Actinomycetota</taxon>
        <taxon>Actinomycetes</taxon>
        <taxon>Kitasatosporales</taxon>
        <taxon>Streptomycetaceae</taxon>
        <taxon>Streptomyces</taxon>
    </lineage>
</organism>
<evidence type="ECO:0000259" key="4">
    <source>
        <dbReference type="Pfam" id="PF06737"/>
    </source>
</evidence>
<sequence>MLSGTGRHRRPRQAPALLVTAGVTSAGIAMPFMGATGAQAVEPSTWDAVAQCESGGMWSANQDNGYYGGFQLTLKTWKKYGGTEYAERPDLASRGQQIAVAEKILAGEGPEAWPVCAVSSGLAAEANAAADDRAATPGGDATATPDGNGTPAPGESGRDGDKPLLPTTPT</sequence>
<dbReference type="InterPro" id="IPR010618">
    <property type="entry name" value="RPF"/>
</dbReference>
<feature type="compositionally biased region" description="Low complexity" evidence="3">
    <location>
        <begin position="126"/>
        <end position="147"/>
    </location>
</feature>
<dbReference type="SUPFAM" id="SSF53955">
    <property type="entry name" value="Lysozyme-like"/>
    <property type="match status" value="1"/>
</dbReference>
<dbReference type="Proteomes" id="UP000320857">
    <property type="component" value="Unassembled WGS sequence"/>
</dbReference>
<evidence type="ECO:0000256" key="2">
    <source>
        <dbReference type="ARBA" id="ARBA00022801"/>
    </source>
</evidence>
<dbReference type="Gene3D" id="1.10.530.10">
    <property type="match status" value="1"/>
</dbReference>
<evidence type="ECO:0000256" key="1">
    <source>
        <dbReference type="ARBA" id="ARBA00010830"/>
    </source>
</evidence>
<dbReference type="Pfam" id="PF06737">
    <property type="entry name" value="Transglycosylas"/>
    <property type="match status" value="1"/>
</dbReference>
<proteinExistence type="inferred from homology"/>